<feature type="compositionally biased region" description="Basic and acidic residues" evidence="2">
    <location>
        <begin position="88"/>
        <end position="112"/>
    </location>
</feature>
<feature type="coiled-coil region" evidence="1">
    <location>
        <begin position="460"/>
        <end position="490"/>
    </location>
</feature>
<evidence type="ECO:0000313" key="4">
    <source>
        <dbReference type="Proteomes" id="UP000746747"/>
    </source>
</evidence>
<feature type="coiled-coil region" evidence="1">
    <location>
        <begin position="251"/>
        <end position="385"/>
    </location>
</feature>
<evidence type="ECO:0000313" key="3">
    <source>
        <dbReference type="EMBL" id="CAG9539276.1"/>
    </source>
</evidence>
<feature type="compositionally biased region" description="Basic and acidic residues" evidence="2">
    <location>
        <begin position="680"/>
        <end position="694"/>
    </location>
</feature>
<proteinExistence type="predicted"/>
<feature type="region of interest" description="Disordered" evidence="2">
    <location>
        <begin position="670"/>
        <end position="727"/>
    </location>
</feature>
<keyword evidence="4" id="KW-1185">Reference proteome</keyword>
<dbReference type="Proteomes" id="UP000746747">
    <property type="component" value="Unassembled WGS sequence"/>
</dbReference>
<gene>
    <name evidence="3" type="ORF">CJOHNSTONI_LOCUS8889</name>
</gene>
<evidence type="ECO:0000256" key="2">
    <source>
        <dbReference type="SAM" id="MobiDB-lite"/>
    </source>
</evidence>
<feature type="compositionally biased region" description="Polar residues" evidence="2">
    <location>
        <begin position="158"/>
        <end position="169"/>
    </location>
</feature>
<accession>A0A8J2Q8Y6</accession>
<feature type="region of interest" description="Disordered" evidence="2">
    <location>
        <begin position="74"/>
        <end position="113"/>
    </location>
</feature>
<feature type="region of interest" description="Disordered" evidence="2">
    <location>
        <begin position="158"/>
        <end position="183"/>
    </location>
</feature>
<protein>
    <submittedName>
        <fullName evidence="3">Uncharacterized protein</fullName>
    </submittedName>
</protein>
<feature type="compositionally biased region" description="Basic and acidic residues" evidence="2">
    <location>
        <begin position="171"/>
        <end position="183"/>
    </location>
</feature>
<keyword evidence="1" id="KW-0175">Coiled coil</keyword>
<dbReference type="OrthoDB" id="5870321at2759"/>
<dbReference type="EMBL" id="CAKAEH010001765">
    <property type="protein sequence ID" value="CAG9539276.1"/>
    <property type="molecule type" value="Genomic_DNA"/>
</dbReference>
<dbReference type="AlphaFoldDB" id="A0A8J2Q8Y6"/>
<evidence type="ECO:0000256" key="1">
    <source>
        <dbReference type="SAM" id="Coils"/>
    </source>
</evidence>
<comment type="caution">
    <text evidence="3">The sequence shown here is derived from an EMBL/GenBank/DDBJ whole genome shotgun (WGS) entry which is preliminary data.</text>
</comment>
<organism evidence="3 4">
    <name type="scientific">Cercopithifilaria johnstoni</name>
    <dbReference type="NCBI Taxonomy" id="2874296"/>
    <lineage>
        <taxon>Eukaryota</taxon>
        <taxon>Metazoa</taxon>
        <taxon>Ecdysozoa</taxon>
        <taxon>Nematoda</taxon>
        <taxon>Chromadorea</taxon>
        <taxon>Rhabditida</taxon>
        <taxon>Spirurina</taxon>
        <taxon>Spiruromorpha</taxon>
        <taxon>Filarioidea</taxon>
        <taxon>Onchocercidae</taxon>
        <taxon>Cercopithifilaria</taxon>
    </lineage>
</organism>
<reference evidence="3" key="1">
    <citation type="submission" date="2021-09" db="EMBL/GenBank/DDBJ databases">
        <authorList>
            <consortium name="Pathogen Informatics"/>
        </authorList>
    </citation>
    <scope>NUCLEOTIDE SEQUENCE</scope>
</reference>
<feature type="compositionally biased region" description="Basic and acidic residues" evidence="2">
    <location>
        <begin position="703"/>
        <end position="727"/>
    </location>
</feature>
<name>A0A8J2Q8Y6_9BILA</name>
<sequence length="738" mass="84466">MLRIKYEYNLRIKYVLTRIYFTRKLNENVHGREVEGEENEGMISASLSESLPNIHNTPTDHGNRGNHSADRHKVLTEESNSASKIKVKKSETKKLKKRESSMREEGKRKSQAEIRVTTISPPFPLITAPAKYETLVKGEVEKDPKASQVEIHATDISPSLPQSSVSVKQEMTPKKETEKKDAETDVETKFTLTECANCQVMRSELADVNAKVNKYETILTANLAAANRESEEDVDTKQGNPNITEIDNEEVEKWKDECEKLTSTLQTLQTETVQQISAYQVKLGEILNEREVMLAKLTKAEEKSKSLQAMLNEQREKNFKLSNAIQKMELKSVEELEKQKMELTKTAEANLQATEQLCRISVNKAAMFEEMLKKSEHEKIKLRRRLGLAADNLQNVEFGEMEPEEFHHQLEIKLNSLMEKFKAESKNPDLEWVGKDNIQYIMCGFEEVVKTILGKEPDLGNLAERLVSMLEEKNKKAEQAELSNVNKEDNVEAKAFGDFKAEMGAEIELMLEKFHVKQTEELNESICRILSCLENTEQKVDKDVVKRMDELGDLLLIIDSKQNALQKTEDRIISKMGNLSEAIESNRDRFNIQSGDRSSEITNLLREKHNFNAALSYVEQLGGDQLELKTRVRNMEANYAKLAEEMHTYPTPERPIVHKSIDSILHSTERRDMMGWPPVETHRVTPTREDENRSQKNTPYHEATGEAEKEGSRIAANERKSKSPKKLSEVKFSRCYPC</sequence>